<dbReference type="GO" id="GO:0046872">
    <property type="term" value="F:metal ion binding"/>
    <property type="evidence" value="ECO:0007669"/>
    <property type="project" value="UniProtKB-KW"/>
</dbReference>
<evidence type="ECO:0000256" key="1">
    <source>
        <dbReference type="ARBA" id="ARBA00005806"/>
    </source>
</evidence>
<keyword evidence="2" id="KW-0479">Metal-binding</keyword>
<dbReference type="GO" id="GO:0051536">
    <property type="term" value="F:iron-sulfur cluster binding"/>
    <property type="evidence" value="ECO:0007669"/>
    <property type="project" value="UniProtKB-KW"/>
</dbReference>
<dbReference type="KEGG" id="rva:Rvan_3613"/>
<dbReference type="Gene3D" id="3.40.50.11890">
    <property type="match status" value="1"/>
</dbReference>
<dbReference type="EMBL" id="CP002292">
    <property type="protein sequence ID" value="ADP72783.1"/>
    <property type="molecule type" value="Genomic_DNA"/>
</dbReference>
<keyword evidence="4" id="KW-0411">Iron-sulfur</keyword>
<proteinExistence type="inferred from homology"/>
<name>E3I4W1_RHOVT</name>
<dbReference type="InterPro" id="IPR010327">
    <property type="entry name" value="FldB/FldC_alpha/beta"/>
</dbReference>
<comment type="similarity">
    <text evidence="1">Belongs to the FldB/FldC dehydratase alpha/beta subunit family.</text>
</comment>
<evidence type="ECO:0000313" key="6">
    <source>
        <dbReference type="Proteomes" id="UP000001399"/>
    </source>
</evidence>
<organism evidence="5 6">
    <name type="scientific">Rhodomicrobium vannielii (strain ATCC 17100 / DSM 162 / LMG 4299 / NCIMB 10020 / ATH 3.1.1)</name>
    <dbReference type="NCBI Taxonomy" id="648757"/>
    <lineage>
        <taxon>Bacteria</taxon>
        <taxon>Pseudomonadati</taxon>
        <taxon>Pseudomonadota</taxon>
        <taxon>Alphaproteobacteria</taxon>
        <taxon>Hyphomicrobiales</taxon>
        <taxon>Hyphomicrobiaceae</taxon>
        <taxon>Rhodomicrobium</taxon>
    </lineage>
</organism>
<dbReference type="PANTHER" id="PTHR30548:SF4">
    <property type="entry name" value="SUBUNIT OF OXYGEN-SENSITIVE 2-HYDROXYISOCAPROYL-COA DEHYDRATASE"/>
    <property type="match status" value="1"/>
</dbReference>
<dbReference type="Pfam" id="PF06050">
    <property type="entry name" value="HGD-D"/>
    <property type="match status" value="1"/>
</dbReference>
<reference evidence="6" key="1">
    <citation type="journal article" date="2011" name="J. Bacteriol.">
        <title>Genome sequences of eight morphologically diverse alphaproteobacteria.</title>
        <authorList>
            <consortium name="US DOE Joint Genome Institute"/>
            <person name="Brown P.J."/>
            <person name="Kysela D.T."/>
            <person name="Buechlein A."/>
            <person name="Hemmerich C."/>
            <person name="Brun Y.V."/>
        </authorList>
    </citation>
    <scope>NUCLEOTIDE SEQUENCE [LARGE SCALE GENOMIC DNA]</scope>
    <source>
        <strain evidence="6">ATCC 17100 / ATH 3.1.1 / DSM 162 / LMG 4299</strain>
    </source>
</reference>
<evidence type="ECO:0000256" key="3">
    <source>
        <dbReference type="ARBA" id="ARBA00023004"/>
    </source>
</evidence>
<dbReference type="Gene3D" id="1.20.1270.370">
    <property type="match status" value="1"/>
</dbReference>
<dbReference type="RefSeq" id="WP_013421138.1">
    <property type="nucleotide sequence ID" value="NC_014664.1"/>
</dbReference>
<dbReference type="Proteomes" id="UP000001399">
    <property type="component" value="Chromosome"/>
</dbReference>
<evidence type="ECO:0000313" key="5">
    <source>
        <dbReference type="EMBL" id="ADP72783.1"/>
    </source>
</evidence>
<dbReference type="eggNOG" id="COG1775">
    <property type="taxonomic scope" value="Bacteria"/>
</dbReference>
<dbReference type="OrthoDB" id="355459at2"/>
<dbReference type="HOGENOM" id="CLU_053697_0_0_5"/>
<gene>
    <name evidence="5" type="ordered locus">Rvan_3613</name>
</gene>
<evidence type="ECO:0000256" key="4">
    <source>
        <dbReference type="ARBA" id="ARBA00023014"/>
    </source>
</evidence>
<keyword evidence="6" id="KW-1185">Reference proteome</keyword>
<protein>
    <submittedName>
        <fullName evidence="5">2-hydroxyglutaryl-CoA dehydratase D-component</fullName>
    </submittedName>
</protein>
<accession>E3I4W1</accession>
<dbReference type="Gene3D" id="3.40.50.11900">
    <property type="match status" value="1"/>
</dbReference>
<dbReference type="AlphaFoldDB" id="E3I4W1"/>
<sequence length="391" mass="43727">MSIKTIEQIRKRLAERPAEIAEARRGGAKVVGWFNYNVPEEVIDALGLIPVRLGTGGSDRLVELGSRYISTGNCVYVRQAAGLFAEAEDPYIVNSDLVVFDVTCKQVYRLAEIVSHYFNVNTLVLGVPYNFTVPAGVTYFRKETAALTRRLEEHFGVTLTADNLRASVRLYEEIRAAIRKLYEYQKQRKSPISWSESNEVVQAGNFLDRREYLSLLEQLLQELKNSSRDAYRHLGEDAPRLLLTGSIIPPGDSKLPGVIEELGGRIVVDDLWSGFAPARLIHVRGDTLDDVADGYLVPHASLPNLDFEGDTRLSNLKALSAEFDVSGVLFHSLRYCDAFTFKAPETKRFFLGLGISFLEIHTEYAGSDYEAIRTRVEAFLELVKGRSAALV</sequence>
<dbReference type="STRING" id="648757.Rvan_3613"/>
<dbReference type="PANTHER" id="PTHR30548">
    <property type="entry name" value="2-HYDROXYGLUTARYL-COA DEHYDRATASE, D-COMPONENT-RELATED"/>
    <property type="match status" value="1"/>
</dbReference>
<keyword evidence="3" id="KW-0408">Iron</keyword>
<evidence type="ECO:0000256" key="2">
    <source>
        <dbReference type="ARBA" id="ARBA00022723"/>
    </source>
</evidence>